<gene>
    <name evidence="6" type="ORF">PG991_006526</name>
</gene>
<name>A0ABR1S0N0_9PEZI</name>
<dbReference type="InterPro" id="IPR011141">
    <property type="entry name" value="Polyketide_synthase_type-III"/>
</dbReference>
<evidence type="ECO:0000313" key="6">
    <source>
        <dbReference type="EMBL" id="KAK8023287.1"/>
    </source>
</evidence>
<feature type="domain" description="Chalcone/stilbene synthase C-terminal" evidence="5">
    <location>
        <begin position="254"/>
        <end position="390"/>
    </location>
</feature>
<reference evidence="6 7" key="1">
    <citation type="submission" date="2023-01" db="EMBL/GenBank/DDBJ databases">
        <title>Analysis of 21 Apiospora genomes using comparative genomics revels a genus with tremendous synthesis potential of carbohydrate active enzymes and secondary metabolites.</title>
        <authorList>
            <person name="Sorensen T."/>
        </authorList>
    </citation>
    <scope>NUCLEOTIDE SEQUENCE [LARGE SCALE GENOMIC DNA]</scope>
    <source>
        <strain evidence="6 7">CBS 20057</strain>
    </source>
</reference>
<evidence type="ECO:0000313" key="7">
    <source>
        <dbReference type="Proteomes" id="UP001396898"/>
    </source>
</evidence>
<proteinExistence type="inferred from homology"/>
<dbReference type="InterPro" id="IPR016039">
    <property type="entry name" value="Thiolase-like"/>
</dbReference>
<comment type="caution">
    <text evidence="6">The sequence shown here is derived from an EMBL/GenBank/DDBJ whole genome shotgun (WGS) entry which is preliminary data.</text>
</comment>
<dbReference type="InterPro" id="IPR012328">
    <property type="entry name" value="Chalcone/stilbene_synt_C"/>
</dbReference>
<dbReference type="Pfam" id="PF00195">
    <property type="entry name" value="Chal_sti_synt_N"/>
    <property type="match status" value="1"/>
</dbReference>
<dbReference type="Proteomes" id="UP001396898">
    <property type="component" value="Unassembled WGS sequence"/>
</dbReference>
<evidence type="ECO:0000259" key="5">
    <source>
        <dbReference type="Pfam" id="PF02797"/>
    </source>
</evidence>
<dbReference type="Pfam" id="PF02797">
    <property type="entry name" value="Chal_sti_synt_C"/>
    <property type="match status" value="1"/>
</dbReference>
<sequence>MDVGMSPPRLWITGVGTQYPPHTQTPETFEELAGRFYDVDKPGLQKLLNINRRTGIDARPAIHHYETGFGCAPEPPSIQALDTFFREHGVPLAAAACRKALAEWGGRLADITHTVAVTCTNQGTPGYDILVNRRLGLDDNAAERVLLHGVGCAGGAAVLRVASQLARGAAARGRPARILCYACELCTPNVRRELAEAEACVDMDRLGIAGILFSDGAAAFVLCNDAGLLGGNNDSKSGGSSSQPLFEVLECGNATLPDTVQEMSLLVREDGFRAVISRKATEHTRKAILPLFQRLCSSLPDRETLQADPARFDWALHPGGKTIIAGAQEELGLSDDQLRATREIYRTKGNSSSVSALAVLDLLRRLGRGREHVAVTSFGPGLVCEMVLLKRCHDVETAGVGIGAQNPNYVNCHY</sequence>
<evidence type="ECO:0000256" key="2">
    <source>
        <dbReference type="ARBA" id="ARBA00022679"/>
    </source>
</evidence>
<comment type="similarity">
    <text evidence="1 3">Belongs to the thiolase-like superfamily. Chalcone/stilbene synthases family.</text>
</comment>
<dbReference type="PANTHER" id="PTHR11877:SF46">
    <property type="entry name" value="TYPE III POLYKETIDE SYNTHASE A"/>
    <property type="match status" value="1"/>
</dbReference>
<evidence type="ECO:0000256" key="1">
    <source>
        <dbReference type="ARBA" id="ARBA00005531"/>
    </source>
</evidence>
<keyword evidence="7" id="KW-1185">Reference proteome</keyword>
<dbReference type="InterPro" id="IPR018088">
    <property type="entry name" value="Chalcone/stilbene_synthase_AS"/>
</dbReference>
<dbReference type="InterPro" id="IPR001099">
    <property type="entry name" value="Chalcone/stilbene_synt_N"/>
</dbReference>
<feature type="domain" description="Chalcone/stilbene synthase N-terminal" evidence="4">
    <location>
        <begin position="76"/>
        <end position="225"/>
    </location>
</feature>
<dbReference type="PROSITE" id="PS00441">
    <property type="entry name" value="CHALCONE_SYNTH"/>
    <property type="match status" value="1"/>
</dbReference>
<protein>
    <submittedName>
        <fullName evidence="6">Uncharacterized protein</fullName>
    </submittedName>
</protein>
<keyword evidence="2 3" id="KW-0808">Transferase</keyword>
<organism evidence="6 7">
    <name type="scientific">Apiospora marii</name>
    <dbReference type="NCBI Taxonomy" id="335849"/>
    <lineage>
        <taxon>Eukaryota</taxon>
        <taxon>Fungi</taxon>
        <taxon>Dikarya</taxon>
        <taxon>Ascomycota</taxon>
        <taxon>Pezizomycotina</taxon>
        <taxon>Sordariomycetes</taxon>
        <taxon>Xylariomycetidae</taxon>
        <taxon>Amphisphaeriales</taxon>
        <taxon>Apiosporaceae</taxon>
        <taxon>Apiospora</taxon>
    </lineage>
</organism>
<dbReference type="PIRSF" id="PIRSF000451">
    <property type="entry name" value="PKS_III"/>
    <property type="match status" value="1"/>
</dbReference>
<keyword evidence="3" id="KW-0012">Acyltransferase</keyword>
<evidence type="ECO:0000259" key="4">
    <source>
        <dbReference type="Pfam" id="PF00195"/>
    </source>
</evidence>
<evidence type="ECO:0000256" key="3">
    <source>
        <dbReference type="RuleBase" id="RU003633"/>
    </source>
</evidence>
<accession>A0ABR1S0N0</accession>
<dbReference type="Gene3D" id="3.40.47.10">
    <property type="match status" value="2"/>
</dbReference>
<dbReference type="SUPFAM" id="SSF53901">
    <property type="entry name" value="Thiolase-like"/>
    <property type="match status" value="2"/>
</dbReference>
<dbReference type="EMBL" id="JAQQWI010000008">
    <property type="protein sequence ID" value="KAK8023287.1"/>
    <property type="molecule type" value="Genomic_DNA"/>
</dbReference>
<dbReference type="PANTHER" id="PTHR11877">
    <property type="entry name" value="HYDROXYMETHYLGLUTARYL-COA SYNTHASE"/>
    <property type="match status" value="1"/>
</dbReference>